<keyword evidence="2" id="KW-1185">Reference proteome</keyword>
<evidence type="ECO:0000313" key="2">
    <source>
        <dbReference type="Proteomes" id="UP001146067"/>
    </source>
</evidence>
<comment type="caution">
    <text evidence="1">The sequence shown here is derived from an EMBL/GenBank/DDBJ whole genome shotgun (WGS) entry which is preliminary data.</text>
</comment>
<evidence type="ECO:0008006" key="3">
    <source>
        <dbReference type="Google" id="ProtNLM"/>
    </source>
</evidence>
<evidence type="ECO:0000313" key="1">
    <source>
        <dbReference type="EMBL" id="MDA1361637.1"/>
    </source>
</evidence>
<proteinExistence type="predicted"/>
<sequence length="193" mass="22412">MRRKLARFVESDQPVDYMGGYDHALVHCPRCDGMAVRRKERVTCGSCAYTSELRRKPKEVKSEPPQVVMCPECNRYVGTYRSDLRLLRLRCRGCGWVKEPTISDSWGKPKRQKRTQLWLEVDFRGEQLWAVNEEHLNFLESYVAAGVRETSPFNSTIASRLPAWIKSGKNRDDLLRALAKLRTRLPENMPPTR</sequence>
<dbReference type="AlphaFoldDB" id="A0A9X3PDA0"/>
<dbReference type="EMBL" id="JAPZVP010000015">
    <property type="protein sequence ID" value="MDA1361637.1"/>
    <property type="molecule type" value="Genomic_DNA"/>
</dbReference>
<organism evidence="1 2">
    <name type="scientific">Glycomyces luteolus</name>
    <dbReference type="NCBI Taxonomy" id="2670330"/>
    <lineage>
        <taxon>Bacteria</taxon>
        <taxon>Bacillati</taxon>
        <taxon>Actinomycetota</taxon>
        <taxon>Actinomycetes</taxon>
        <taxon>Glycomycetales</taxon>
        <taxon>Glycomycetaceae</taxon>
        <taxon>Glycomyces</taxon>
    </lineage>
</organism>
<reference evidence="1" key="1">
    <citation type="submission" date="2022-12" db="EMBL/GenBank/DDBJ databases">
        <title>Gycomyces niveus sp.nov.,a novel actinomycete isolated from soil in Shouguan.</title>
        <authorList>
            <person name="Yang X."/>
        </authorList>
    </citation>
    <scope>NUCLEOTIDE SEQUENCE</scope>
    <source>
        <strain evidence="1">NEAU-A15</strain>
    </source>
</reference>
<protein>
    <recommendedName>
        <fullName evidence="3">TFIIB-type zinc ribbon-containing protein</fullName>
    </recommendedName>
</protein>
<name>A0A9X3PDA0_9ACTN</name>
<dbReference type="RefSeq" id="WP_270111659.1">
    <property type="nucleotide sequence ID" value="NZ_JAPZVP010000015.1"/>
</dbReference>
<dbReference type="Proteomes" id="UP001146067">
    <property type="component" value="Unassembled WGS sequence"/>
</dbReference>
<gene>
    <name evidence="1" type="ORF">O1R50_18560</name>
</gene>
<accession>A0A9X3PDA0</accession>